<keyword evidence="5" id="KW-1185">Reference proteome</keyword>
<dbReference type="SUPFAM" id="SSF49493">
    <property type="entry name" value="HSP40/DnaJ peptide-binding domain"/>
    <property type="match status" value="2"/>
</dbReference>
<keyword evidence="1" id="KW-0143">Chaperone</keyword>
<reference evidence="4" key="2">
    <citation type="submission" date="2015-11" db="EMBL/GenBank/DDBJ databases">
        <authorList>
            <person name="Zhang Y."/>
            <person name="Guo Z."/>
        </authorList>
    </citation>
    <scope>NUCLEOTIDE SEQUENCE</scope>
    <source>
        <strain evidence="4">1</strain>
    </source>
</reference>
<dbReference type="SMART" id="SM00271">
    <property type="entry name" value="DnaJ"/>
    <property type="match status" value="1"/>
</dbReference>
<gene>
    <name evidence="4" type="primary">cbpA</name>
    <name evidence="3" type="ORF">BV133_2779</name>
    <name evidence="4" type="ORF">BVIRIDIS_14080</name>
</gene>
<organism evidence="4 5">
    <name type="scientific">Blastochloris viridis</name>
    <name type="common">Rhodopseudomonas viridis</name>
    <dbReference type="NCBI Taxonomy" id="1079"/>
    <lineage>
        <taxon>Bacteria</taxon>
        <taxon>Pseudomonadati</taxon>
        <taxon>Pseudomonadota</taxon>
        <taxon>Alphaproteobacteria</taxon>
        <taxon>Hyphomicrobiales</taxon>
        <taxon>Blastochloridaceae</taxon>
        <taxon>Blastochloris</taxon>
    </lineage>
</organism>
<dbReference type="GO" id="GO:0003677">
    <property type="term" value="F:DNA binding"/>
    <property type="evidence" value="ECO:0007669"/>
    <property type="project" value="UniProtKB-KW"/>
</dbReference>
<dbReference type="InterPro" id="IPR001623">
    <property type="entry name" value="DnaJ_domain"/>
</dbReference>
<dbReference type="Proteomes" id="UP000065734">
    <property type="component" value="Chromosome I"/>
</dbReference>
<dbReference type="CDD" id="cd10747">
    <property type="entry name" value="DnaJ_C"/>
    <property type="match status" value="1"/>
</dbReference>
<dbReference type="GO" id="GO:0005737">
    <property type="term" value="C:cytoplasm"/>
    <property type="evidence" value="ECO:0007669"/>
    <property type="project" value="TreeGrafter"/>
</dbReference>
<dbReference type="PROSITE" id="PS50076">
    <property type="entry name" value="DNAJ_2"/>
    <property type="match status" value="1"/>
</dbReference>
<dbReference type="InterPro" id="IPR018253">
    <property type="entry name" value="DnaJ_domain_CS"/>
</dbReference>
<dbReference type="Pfam" id="PF00226">
    <property type="entry name" value="DnaJ"/>
    <property type="match status" value="1"/>
</dbReference>
<dbReference type="EMBL" id="AP014854">
    <property type="protein sequence ID" value="BAS00373.1"/>
    <property type="molecule type" value="Genomic_DNA"/>
</dbReference>
<dbReference type="InterPro" id="IPR008971">
    <property type="entry name" value="HSP40/DnaJ_pept-bd"/>
</dbReference>
<protein>
    <submittedName>
        <fullName evidence="4">Curved DNA-binding protein</fullName>
    </submittedName>
    <submittedName>
        <fullName evidence="3">DnaJ-class molecular chaperone CbpA</fullName>
    </submittedName>
</protein>
<reference evidence="5" key="3">
    <citation type="journal article" date="2016" name="Genome Announc.">
        <title>Revised genome sequence of the purple photosynthetic bacterium Blastochloris viridis.</title>
        <authorList>
            <person name="Liu L.N."/>
            <person name="Faulkner M."/>
            <person name="Liu X."/>
            <person name="Huang F."/>
            <person name="Darby A.C."/>
            <person name="Hall N."/>
        </authorList>
    </citation>
    <scope>NUCLEOTIDE SEQUENCE [LARGE SCALE GENOMIC DNA]</scope>
    <source>
        <strain evidence="5">ATCC 19567 / DSM 133 / F</strain>
    </source>
</reference>
<sequence>MRDPYDVLGVGRKATADELKKAYRKLAKKLHPDANKTDANAATRFAELNGAYEILGDETKRGQFDRGEIDAEGKPRFHGFEGAHPGAGARGFGGGPGGFSGFESFSFRPEGVRRPGGRGPAGGPAGGMDDFLGDILGAMGGRAAGGQERGFHPGFGAASGRGDDVNAQVTVTLAEAAKGAKKRVSLPTGREVEVAIPAGIASGQTVRLRGLGHPGPLRQGAPGDALVTVEVAPHPTLKPDGENLRTEVAVPLADAVLGGKVRVETLEGAVDLSVPPMSSSGRTFRIRGRGLPKAGGGVGDLFVSLKIMLPETADPELDAVMRKWRARAE</sequence>
<dbReference type="PANTHER" id="PTHR43096:SF52">
    <property type="entry name" value="DNAJ HOMOLOG 1, MITOCHONDRIAL-RELATED"/>
    <property type="match status" value="1"/>
</dbReference>
<dbReference type="PROSITE" id="PS00636">
    <property type="entry name" value="DNAJ_1"/>
    <property type="match status" value="1"/>
</dbReference>
<dbReference type="GO" id="GO:0051082">
    <property type="term" value="F:unfolded protein binding"/>
    <property type="evidence" value="ECO:0007669"/>
    <property type="project" value="InterPro"/>
</dbReference>
<dbReference type="KEGG" id="bvr:BVIR_1963"/>
<dbReference type="GO" id="GO:0042026">
    <property type="term" value="P:protein refolding"/>
    <property type="evidence" value="ECO:0007669"/>
    <property type="project" value="TreeGrafter"/>
</dbReference>
<evidence type="ECO:0000313" key="5">
    <source>
        <dbReference type="Proteomes" id="UP000065734"/>
    </source>
</evidence>
<dbReference type="Gene3D" id="2.60.260.20">
    <property type="entry name" value="Urease metallochaperone UreE, N-terminal domain"/>
    <property type="match status" value="2"/>
</dbReference>
<evidence type="ECO:0000259" key="2">
    <source>
        <dbReference type="PROSITE" id="PS50076"/>
    </source>
</evidence>
<dbReference type="Pfam" id="PF01556">
    <property type="entry name" value="DnaJ_C"/>
    <property type="match status" value="1"/>
</dbReference>
<dbReference type="PATRIC" id="fig|1079.6.peg.2030"/>
<reference evidence="3" key="1">
    <citation type="journal article" date="2015" name="Genome Announc.">
        <title>Complete Genome Sequence of the Bacteriochlorophyll b-Producing Photosynthetic Bacterium Blastochloris viridis.</title>
        <authorList>
            <person name="Tsukatani Y."/>
            <person name="Hirose Y."/>
            <person name="Harada J."/>
            <person name="Misawa N."/>
            <person name="Mori K."/>
            <person name="Inoue K."/>
            <person name="Tamiaki H."/>
        </authorList>
    </citation>
    <scope>NUCLEOTIDE SEQUENCE [LARGE SCALE GENOMIC DNA]</scope>
    <source>
        <strain evidence="3">DSM 133</strain>
    </source>
</reference>
<dbReference type="SUPFAM" id="SSF46565">
    <property type="entry name" value="Chaperone J-domain"/>
    <property type="match status" value="1"/>
</dbReference>
<evidence type="ECO:0000256" key="1">
    <source>
        <dbReference type="ARBA" id="ARBA00023186"/>
    </source>
</evidence>
<dbReference type="EMBL" id="LN907867">
    <property type="protein sequence ID" value="CUU42396.1"/>
    <property type="molecule type" value="Genomic_DNA"/>
</dbReference>
<dbReference type="InterPro" id="IPR036869">
    <property type="entry name" value="J_dom_sf"/>
</dbReference>
<accession>A0A0H5BDT3</accession>
<dbReference type="STRING" id="1079.BVIR_1963"/>
<dbReference type="InterPro" id="IPR002939">
    <property type="entry name" value="DnaJ_C"/>
</dbReference>
<dbReference type="CDD" id="cd06257">
    <property type="entry name" value="DnaJ"/>
    <property type="match status" value="1"/>
</dbReference>
<dbReference type="OrthoDB" id="9779889at2"/>
<feature type="domain" description="J" evidence="2">
    <location>
        <begin position="3"/>
        <end position="68"/>
    </location>
</feature>
<evidence type="ECO:0000313" key="3">
    <source>
        <dbReference type="EMBL" id="BAS00373.1"/>
    </source>
</evidence>
<dbReference type="Gene3D" id="1.10.287.110">
    <property type="entry name" value="DnaJ domain"/>
    <property type="match status" value="1"/>
</dbReference>
<keyword evidence="4" id="KW-0238">DNA-binding</keyword>
<dbReference type="PANTHER" id="PTHR43096">
    <property type="entry name" value="DNAJ HOMOLOG 1, MITOCHONDRIAL-RELATED"/>
    <property type="match status" value="1"/>
</dbReference>
<dbReference type="PRINTS" id="PR00625">
    <property type="entry name" value="JDOMAIN"/>
</dbReference>
<proteinExistence type="predicted"/>
<dbReference type="FunFam" id="2.60.260.20:FF:000013">
    <property type="entry name" value="DnaJ subfamily B member 11"/>
    <property type="match status" value="1"/>
</dbReference>
<dbReference type="RefSeq" id="WP_055037455.1">
    <property type="nucleotide sequence ID" value="NZ_AP014854.2"/>
</dbReference>
<evidence type="ECO:0000313" key="4">
    <source>
        <dbReference type="EMBL" id="CUU42396.1"/>
    </source>
</evidence>
<name>A0A0H5BDT3_BLAVI</name>
<dbReference type="AlphaFoldDB" id="A0A0H5BDT3"/>